<protein>
    <recommendedName>
        <fullName evidence="1">YprB ribonuclease H-like domain-containing protein</fullName>
    </recommendedName>
</protein>
<dbReference type="PANTHER" id="PTHR38462:SF1">
    <property type="entry name" value="YPRB RIBONUCLEASE H-LIKE DOMAIN-CONTAINING PROTEIN"/>
    <property type="match status" value="1"/>
</dbReference>
<accession>A0A1M6T907</accession>
<dbReference type="STRING" id="1121266.SAMN02745883_02275"/>
<dbReference type="PANTHER" id="PTHR38462">
    <property type="entry name" value="EXONUCLEASE-LIKE PROTEIN"/>
    <property type="match status" value="1"/>
</dbReference>
<feature type="domain" description="YprB ribonuclease H-like" evidence="1">
    <location>
        <begin position="29"/>
        <end position="196"/>
    </location>
</feature>
<dbReference type="InterPro" id="IPR038720">
    <property type="entry name" value="YprB_RNase_H-like_dom"/>
</dbReference>
<dbReference type="InterPro" id="IPR012337">
    <property type="entry name" value="RNaseH-like_sf"/>
</dbReference>
<dbReference type="InterPro" id="IPR036397">
    <property type="entry name" value="RNaseH_sf"/>
</dbReference>
<dbReference type="GO" id="GO:0003676">
    <property type="term" value="F:nucleic acid binding"/>
    <property type="evidence" value="ECO:0007669"/>
    <property type="project" value="InterPro"/>
</dbReference>
<dbReference type="SUPFAM" id="SSF53098">
    <property type="entry name" value="Ribonuclease H-like"/>
    <property type="match status" value="1"/>
</dbReference>
<dbReference type="Pfam" id="PF13482">
    <property type="entry name" value="RNase_H_2"/>
    <property type="match status" value="1"/>
</dbReference>
<name>A0A1M6T907_9FIRM</name>
<dbReference type="RefSeq" id="WP_072968627.1">
    <property type="nucleotide sequence ID" value="NZ_FRAJ01000024.1"/>
</dbReference>
<evidence type="ECO:0000313" key="3">
    <source>
        <dbReference type="Proteomes" id="UP000184082"/>
    </source>
</evidence>
<keyword evidence="3" id="KW-1185">Reference proteome</keyword>
<organism evidence="2 3">
    <name type="scientific">Caminicella sporogenes DSM 14501</name>
    <dbReference type="NCBI Taxonomy" id="1121266"/>
    <lineage>
        <taxon>Bacteria</taxon>
        <taxon>Bacillati</taxon>
        <taxon>Bacillota</taxon>
        <taxon>Clostridia</taxon>
        <taxon>Peptostreptococcales</taxon>
        <taxon>Caminicellaceae</taxon>
        <taxon>Caminicella</taxon>
    </lineage>
</organism>
<reference evidence="2 3" key="1">
    <citation type="submission" date="2016-11" db="EMBL/GenBank/DDBJ databases">
        <authorList>
            <person name="Jaros S."/>
            <person name="Januszkiewicz K."/>
            <person name="Wedrychowicz H."/>
        </authorList>
    </citation>
    <scope>NUCLEOTIDE SEQUENCE [LARGE SCALE GENOMIC DNA]</scope>
    <source>
        <strain evidence="2 3">DSM 14501</strain>
    </source>
</reference>
<dbReference type="EMBL" id="FRAJ01000024">
    <property type="protein sequence ID" value="SHK53329.1"/>
    <property type="molecule type" value="Genomic_DNA"/>
</dbReference>
<dbReference type="Gene3D" id="3.30.420.10">
    <property type="entry name" value="Ribonuclease H-like superfamily/Ribonuclease H"/>
    <property type="match status" value="1"/>
</dbReference>
<gene>
    <name evidence="2" type="ORF">SAMN02745883_02275</name>
</gene>
<proteinExistence type="predicted"/>
<sequence>MEIIKKEIINPNKFPKILKKLMPENNFVLFDIETTGLNPSYSKVVLIGLLYLKNNKIIIEQLFCHNSKNEIKLLKTFKDKIKNFEYYITYNGGNFDIPFLNKRLLKNNIDFSIDPFYNFDLYKIVKKNKNNLGLKNCKLKTVEKFLGINRKDTISGADSVNLYKEYEKTLKKKLKEKILLHNYEDILYLLPVLNILNFIDENDILSCVPFQVNYKNKFKLQIHKCNIKKDFLIISGKINKTIKQDYIFYEYTFHFEISSKDNNFFFKIPLLNINLPNKNSISLINIDEINIIDNFFSEINNDEINKYIVKVENKYIYSNLYDFIKNCTYSILDKLNI</sequence>
<evidence type="ECO:0000313" key="2">
    <source>
        <dbReference type="EMBL" id="SHK53329.1"/>
    </source>
</evidence>
<dbReference type="Proteomes" id="UP000184082">
    <property type="component" value="Unassembled WGS sequence"/>
</dbReference>
<dbReference type="AlphaFoldDB" id="A0A1M6T907"/>
<evidence type="ECO:0000259" key="1">
    <source>
        <dbReference type="Pfam" id="PF13482"/>
    </source>
</evidence>